<accession>A0A8T7M583</accession>
<evidence type="ECO:0000313" key="4">
    <source>
        <dbReference type="EMBL" id="WJW69107.1"/>
    </source>
</evidence>
<keyword evidence="6" id="KW-1185">Reference proteome</keyword>
<dbReference type="EMBL" id="CP128400">
    <property type="protein sequence ID" value="WJW69107.1"/>
    <property type="molecule type" value="Genomic_DNA"/>
</dbReference>
<sequence>MRKSSSRTIIGFQLGAAMLAGLLLFITALSMVSGVAVAQQVSPIQVKWEVEGAPTEGRVGARLTFPRLKLTNSGTVAWAASGANELKVGYRWFYGYGAPVAKTNYEEVRANLPQDMPPGGSLVYPNFQVAVPNLTGDFVLHIDLVQPNDVWLQTKGVKDLVLNVSIKAKDSSVLSVAVNSLPLFSNSNVINLSWIGKEEGGNAGISGYDVQFKTSTDNDWSNLLSNTNLTTTQFRGDNAKTYQFRVKATGKSGSISAVPITGQVFTRIDTLSPSSNVDSLPALSPTAFLVRWSSFDNVDGPNTSLFDVQYRESNGDWTNWLSGTPGNAALFQGQTGKTYQFRVRAMDYAGNRGEYPTNPQASTTTSASLNSLAGISPNPTSATPPSGATTLLFPLAVKNGDNSSGTMGYVISNPTDKPADVFIRFNNWAGVPNTKKVGDKDVAIDDNEATDTARVVTLLETVPAKGTKTVWAGNLYLPVYNGWAAIVSSAPVTASAVRLASDGKTIAYNPAETGNKLYLPYIKKQDADTSSYISLANPSTKAITVEITYYNDSGTVIFTEKRDMARLSSQRFSLASLKLADPTSRFTGSAVISAPSPVAATVENNLEDGSVITYPAQVKTTQSSPDYTVFKNTDGGYTTTGVIQNTTNATVTLKIEYQNDNGQVVASQEKQLSPFARYNAWQGSLQIDKFSGKFKVTATGGEVAIVVLGAGPGMKDRVFP</sequence>
<name>A0A8T7M583_9CHLR</name>
<dbReference type="SUPFAM" id="SSF49265">
    <property type="entry name" value="Fibronectin type III"/>
    <property type="match status" value="1"/>
</dbReference>
<evidence type="ECO:0000313" key="6">
    <source>
        <dbReference type="Proteomes" id="UP001431572"/>
    </source>
</evidence>
<protein>
    <submittedName>
        <fullName evidence="3">Fibronectin type III domain-containing protein</fullName>
    </submittedName>
</protein>
<dbReference type="InterPro" id="IPR003961">
    <property type="entry name" value="FN3_dom"/>
</dbReference>
<evidence type="ECO:0000259" key="2">
    <source>
        <dbReference type="PROSITE" id="PS50853"/>
    </source>
</evidence>
<dbReference type="PROSITE" id="PS50853">
    <property type="entry name" value="FN3"/>
    <property type="match status" value="1"/>
</dbReference>
<dbReference type="Gene3D" id="2.60.40.10">
    <property type="entry name" value="Immunoglobulins"/>
    <property type="match status" value="2"/>
</dbReference>
<dbReference type="InterPro" id="IPR013783">
    <property type="entry name" value="Ig-like_fold"/>
</dbReference>
<gene>
    <name evidence="3" type="ORF">HXX08_15145</name>
    <name evidence="4" type="ORF">OZ401_002700</name>
</gene>
<feature type="compositionally biased region" description="Low complexity" evidence="1">
    <location>
        <begin position="361"/>
        <end position="385"/>
    </location>
</feature>
<feature type="region of interest" description="Disordered" evidence="1">
    <location>
        <begin position="353"/>
        <end position="385"/>
    </location>
</feature>
<feature type="domain" description="Fibronectin type-III" evidence="2">
    <location>
        <begin position="273"/>
        <end position="368"/>
    </location>
</feature>
<dbReference type="RefSeq" id="WP_341470998.1">
    <property type="nucleotide sequence ID" value="NZ_CP128400.1"/>
</dbReference>
<dbReference type="EMBL" id="JACATZ010000003">
    <property type="protein sequence ID" value="NWJ47196.1"/>
    <property type="molecule type" value="Genomic_DNA"/>
</dbReference>
<dbReference type="CDD" id="cd00063">
    <property type="entry name" value="FN3"/>
    <property type="match status" value="2"/>
</dbReference>
<reference evidence="4" key="2">
    <citation type="journal article" date="2024" name="Nature">
        <title>Anoxygenic phototroph of the Chloroflexota uses a type I reaction centre.</title>
        <authorList>
            <person name="Tsuji J.M."/>
            <person name="Shaw N.A."/>
            <person name="Nagashima S."/>
            <person name="Venkiteswaran J.J."/>
            <person name="Schiff S.L."/>
            <person name="Watanabe T."/>
            <person name="Fukui M."/>
            <person name="Hanada S."/>
            <person name="Tank M."/>
            <person name="Neufeld J.D."/>
        </authorList>
    </citation>
    <scope>NUCLEOTIDE SEQUENCE</scope>
    <source>
        <strain evidence="4">L227-S17</strain>
    </source>
</reference>
<evidence type="ECO:0000313" key="5">
    <source>
        <dbReference type="Proteomes" id="UP000521676"/>
    </source>
</evidence>
<evidence type="ECO:0000313" key="3">
    <source>
        <dbReference type="EMBL" id="NWJ47196.1"/>
    </source>
</evidence>
<dbReference type="AlphaFoldDB" id="A0A8T7M583"/>
<evidence type="ECO:0000256" key="1">
    <source>
        <dbReference type="SAM" id="MobiDB-lite"/>
    </source>
</evidence>
<dbReference type="Proteomes" id="UP000521676">
    <property type="component" value="Unassembled WGS sequence"/>
</dbReference>
<proteinExistence type="predicted"/>
<reference evidence="3 5" key="1">
    <citation type="submission" date="2020-06" db="EMBL/GenBank/DDBJ databases">
        <title>Anoxygenic phototrophic Chloroflexota member uses a Type I reaction center.</title>
        <authorList>
            <person name="Tsuji J.M."/>
            <person name="Shaw N.A."/>
            <person name="Nagashima S."/>
            <person name="Venkiteswaran J."/>
            <person name="Schiff S.L."/>
            <person name="Hanada S."/>
            <person name="Tank M."/>
            <person name="Neufeld J.D."/>
        </authorList>
    </citation>
    <scope>NUCLEOTIDE SEQUENCE [LARGE SCALE GENOMIC DNA]</scope>
    <source>
        <strain evidence="3">L227-S17</strain>
    </source>
</reference>
<organism evidence="3 5">
    <name type="scientific">Candidatus Chlorohelix allophototropha</name>
    <dbReference type="NCBI Taxonomy" id="3003348"/>
    <lineage>
        <taxon>Bacteria</taxon>
        <taxon>Bacillati</taxon>
        <taxon>Chloroflexota</taxon>
        <taxon>Chloroflexia</taxon>
        <taxon>Candidatus Chloroheliales</taxon>
        <taxon>Candidatus Chloroheliaceae</taxon>
        <taxon>Candidatus Chlorohelix</taxon>
    </lineage>
</organism>
<dbReference type="InterPro" id="IPR036116">
    <property type="entry name" value="FN3_sf"/>
</dbReference>
<dbReference type="Proteomes" id="UP001431572">
    <property type="component" value="Chromosome 2"/>
</dbReference>